<feature type="compositionally biased region" description="Acidic residues" evidence="3">
    <location>
        <begin position="161"/>
        <end position="172"/>
    </location>
</feature>
<protein>
    <submittedName>
        <fullName evidence="4">Flagellar hook capping protein</fullName>
    </submittedName>
</protein>
<dbReference type="GO" id="GO:0044781">
    <property type="term" value="P:bacterial-type flagellum organization"/>
    <property type="evidence" value="ECO:0007669"/>
    <property type="project" value="UniProtKB-KW"/>
</dbReference>
<feature type="region of interest" description="Disordered" evidence="3">
    <location>
        <begin position="1"/>
        <end position="29"/>
    </location>
</feature>
<evidence type="ECO:0000256" key="1">
    <source>
        <dbReference type="ARBA" id="ARBA00010577"/>
    </source>
</evidence>
<proteinExistence type="inferred from homology"/>
<dbReference type="OrthoDB" id="280334at2"/>
<dbReference type="Pfam" id="PF03963">
    <property type="entry name" value="FlgD"/>
    <property type="match status" value="1"/>
</dbReference>
<keyword evidence="4" id="KW-0969">Cilium</keyword>
<evidence type="ECO:0000313" key="5">
    <source>
        <dbReference type="Proteomes" id="UP000267017"/>
    </source>
</evidence>
<name>A0A3P3U703_9BACL</name>
<accession>A0A3P3U703</accession>
<gene>
    <name evidence="4" type="ORF">EHV15_22425</name>
</gene>
<keyword evidence="5" id="KW-1185">Reference proteome</keyword>
<comment type="similarity">
    <text evidence="1">Belongs to the FlgD family.</text>
</comment>
<dbReference type="AlphaFoldDB" id="A0A3P3U703"/>
<feature type="region of interest" description="Disordered" evidence="3">
    <location>
        <begin position="149"/>
        <end position="172"/>
    </location>
</feature>
<dbReference type="Proteomes" id="UP000267017">
    <property type="component" value="Unassembled WGS sequence"/>
</dbReference>
<feature type="compositionally biased region" description="Low complexity" evidence="3">
    <location>
        <begin position="17"/>
        <end position="29"/>
    </location>
</feature>
<organism evidence="4 5">
    <name type="scientific">Paenibacillus oralis</name>
    <dbReference type="NCBI Taxonomy" id="2490856"/>
    <lineage>
        <taxon>Bacteria</taxon>
        <taxon>Bacillati</taxon>
        <taxon>Bacillota</taxon>
        <taxon>Bacilli</taxon>
        <taxon>Bacillales</taxon>
        <taxon>Paenibacillaceae</taxon>
        <taxon>Paenibacillus</taxon>
    </lineage>
</organism>
<evidence type="ECO:0000256" key="2">
    <source>
        <dbReference type="ARBA" id="ARBA00022795"/>
    </source>
</evidence>
<dbReference type="RefSeq" id="WP_128633167.1">
    <property type="nucleotide sequence ID" value="NZ_RRCN01000001.1"/>
</dbReference>
<dbReference type="EMBL" id="RRCN01000001">
    <property type="protein sequence ID" value="RRJ65359.1"/>
    <property type="molecule type" value="Genomic_DNA"/>
</dbReference>
<sequence length="172" mass="18832">MADEYTGNISWPGYAQTNTNTKKSSTKSNELGKDDFLKLMITQLRYQDPLSPMDNAQFVAQTAQFTSLEQLVNISDQLAAMQESLGNESGLIGKEVTWVKETKTGNYDTKTGKGEVIVETESGIVDSIIVRDGIHYVKVGDKEIKISEVQQVGNPAADPDVPNEPEQGTDES</sequence>
<dbReference type="InterPro" id="IPR005648">
    <property type="entry name" value="FlgD"/>
</dbReference>
<keyword evidence="2" id="KW-1005">Bacterial flagellum biogenesis</keyword>
<keyword evidence="4" id="KW-0282">Flagellum</keyword>
<evidence type="ECO:0000256" key="3">
    <source>
        <dbReference type="SAM" id="MobiDB-lite"/>
    </source>
</evidence>
<reference evidence="4 5" key="1">
    <citation type="submission" date="2018-11" db="EMBL/GenBank/DDBJ databases">
        <title>Genome sequencing of Paenibacillus sp. KCOM 3021 (= ChDC PVNT-B20).</title>
        <authorList>
            <person name="Kook J.-K."/>
            <person name="Park S.-N."/>
            <person name="Lim Y.K."/>
        </authorList>
    </citation>
    <scope>NUCLEOTIDE SEQUENCE [LARGE SCALE GENOMIC DNA]</scope>
    <source>
        <strain evidence="4 5">KCOM 3021</strain>
    </source>
</reference>
<keyword evidence="4" id="KW-0966">Cell projection</keyword>
<evidence type="ECO:0000313" key="4">
    <source>
        <dbReference type="EMBL" id="RRJ65359.1"/>
    </source>
</evidence>
<comment type="caution">
    <text evidence="4">The sequence shown here is derived from an EMBL/GenBank/DDBJ whole genome shotgun (WGS) entry which is preliminary data.</text>
</comment>